<organism evidence="3 4">
    <name type="scientific">Chitinibacter fontanus</name>
    <dbReference type="NCBI Taxonomy" id="1737446"/>
    <lineage>
        <taxon>Bacteria</taxon>
        <taxon>Pseudomonadati</taxon>
        <taxon>Pseudomonadota</taxon>
        <taxon>Betaproteobacteria</taxon>
        <taxon>Neisseriales</taxon>
        <taxon>Chitinibacteraceae</taxon>
        <taxon>Chitinibacter</taxon>
    </lineage>
</organism>
<evidence type="ECO:0000256" key="1">
    <source>
        <dbReference type="SAM" id="SignalP"/>
    </source>
</evidence>
<gene>
    <name evidence="3" type="ORF">HZU75_13175</name>
</gene>
<feature type="signal peptide" evidence="1">
    <location>
        <begin position="1"/>
        <end position="19"/>
    </location>
</feature>
<sequence length="160" mass="17603">MKKQALLLLAMVYAATATAGKVYQWRDADGRVYYSDQPPPQVVAKERQIRPNTIGNASQAQSKASKVAAEDEIVLWVSANCEPACSQALAILDQRNVRYEVKNADPSNEKSMLGFFNAAGTMQARPPILIIGKNVLKEWNSPVWQAELSKAGYPLPKAKQ</sequence>
<dbReference type="EMBL" id="CP058952">
    <property type="protein sequence ID" value="QLI82398.1"/>
    <property type="molecule type" value="Genomic_DNA"/>
</dbReference>
<dbReference type="Proteomes" id="UP000510822">
    <property type="component" value="Chromosome"/>
</dbReference>
<name>A0A7D5VB00_9NEIS</name>
<dbReference type="RefSeq" id="WP_180306478.1">
    <property type="nucleotide sequence ID" value="NZ_CP058952.1"/>
</dbReference>
<dbReference type="InterPro" id="IPR025392">
    <property type="entry name" value="DUF4124"/>
</dbReference>
<evidence type="ECO:0000259" key="2">
    <source>
        <dbReference type="Pfam" id="PF13511"/>
    </source>
</evidence>
<proteinExistence type="predicted"/>
<keyword evidence="4" id="KW-1185">Reference proteome</keyword>
<reference evidence="3 4" key="1">
    <citation type="journal article" date="2016" name="Int. J. Syst. Evol. Microbiol.">
        <title>Chitinibacter fontanus sp. nov., isolated from a spring.</title>
        <authorList>
            <person name="Sheu S.Y."/>
            <person name="Li Y.S."/>
            <person name="Young C.C."/>
            <person name="Chen W.M."/>
        </authorList>
    </citation>
    <scope>NUCLEOTIDE SEQUENCE [LARGE SCALE GENOMIC DNA]</scope>
    <source>
        <strain evidence="3 4">STM-7</strain>
    </source>
</reference>
<accession>A0A7D5VB00</accession>
<dbReference type="KEGG" id="cfon:HZU75_13175"/>
<dbReference type="AlphaFoldDB" id="A0A7D5VB00"/>
<evidence type="ECO:0000313" key="3">
    <source>
        <dbReference type="EMBL" id="QLI82398.1"/>
    </source>
</evidence>
<keyword evidence="1" id="KW-0732">Signal</keyword>
<protein>
    <submittedName>
        <fullName evidence="3">DUF4124 domain-containing protein</fullName>
    </submittedName>
</protein>
<feature type="chain" id="PRO_5028955022" evidence="1">
    <location>
        <begin position="20"/>
        <end position="160"/>
    </location>
</feature>
<dbReference type="Gene3D" id="3.40.30.10">
    <property type="entry name" value="Glutaredoxin"/>
    <property type="match status" value="1"/>
</dbReference>
<feature type="domain" description="DUF4124" evidence="2">
    <location>
        <begin position="10"/>
        <end position="52"/>
    </location>
</feature>
<dbReference type="Pfam" id="PF13511">
    <property type="entry name" value="DUF4124"/>
    <property type="match status" value="1"/>
</dbReference>
<evidence type="ECO:0000313" key="4">
    <source>
        <dbReference type="Proteomes" id="UP000510822"/>
    </source>
</evidence>